<evidence type="ECO:0000313" key="2">
    <source>
        <dbReference type="Proteomes" id="UP001610335"/>
    </source>
</evidence>
<protein>
    <submittedName>
        <fullName evidence="1">Uncharacterized protein</fullName>
    </submittedName>
</protein>
<comment type="caution">
    <text evidence="1">The sequence shown here is derived from an EMBL/GenBank/DDBJ whole genome shotgun (WGS) entry which is preliminary data.</text>
</comment>
<proteinExistence type="predicted"/>
<keyword evidence="2" id="KW-1185">Reference proteome</keyword>
<reference evidence="1 2" key="1">
    <citation type="submission" date="2024-07" db="EMBL/GenBank/DDBJ databases">
        <title>Section-level genome sequencing and comparative genomics of Aspergillus sections Usti and Cavernicolus.</title>
        <authorList>
            <consortium name="Lawrence Berkeley National Laboratory"/>
            <person name="Nybo J.L."/>
            <person name="Vesth T.C."/>
            <person name="Theobald S."/>
            <person name="Frisvad J.C."/>
            <person name="Larsen T.O."/>
            <person name="Kjaerboelling I."/>
            <person name="Rothschild-Mancinelli K."/>
            <person name="Lyhne E.K."/>
            <person name="Kogle M.E."/>
            <person name="Barry K."/>
            <person name="Clum A."/>
            <person name="Na H."/>
            <person name="Ledsgaard L."/>
            <person name="Lin J."/>
            <person name="Lipzen A."/>
            <person name="Kuo A."/>
            <person name="Riley R."/>
            <person name="Mondo S."/>
            <person name="LaButti K."/>
            <person name="Haridas S."/>
            <person name="Pangalinan J."/>
            <person name="Salamov A.A."/>
            <person name="Simmons B.A."/>
            <person name="Magnuson J.K."/>
            <person name="Chen J."/>
            <person name="Drula E."/>
            <person name="Henrissat B."/>
            <person name="Wiebenga A."/>
            <person name="Lubbers R.J."/>
            <person name="Gomes A.C."/>
            <person name="Makela M.R."/>
            <person name="Stajich J."/>
            <person name="Grigoriev I.V."/>
            <person name="Mortensen U.H."/>
            <person name="De vries R.P."/>
            <person name="Baker S.E."/>
            <person name="Andersen M.R."/>
        </authorList>
    </citation>
    <scope>NUCLEOTIDE SEQUENCE [LARGE SCALE GENOMIC DNA]</scope>
    <source>
        <strain evidence="1 2">CBS 600.67</strain>
    </source>
</reference>
<dbReference type="Proteomes" id="UP001610335">
    <property type="component" value="Unassembled WGS sequence"/>
</dbReference>
<dbReference type="EMBL" id="JBFXLS010000052">
    <property type="protein sequence ID" value="KAL2823503.1"/>
    <property type="molecule type" value="Genomic_DNA"/>
</dbReference>
<accession>A0ABR4I6X4</accession>
<name>A0ABR4I6X4_9EURO</name>
<gene>
    <name evidence="1" type="ORF">BDW59DRAFT_163282</name>
</gene>
<organism evidence="1 2">
    <name type="scientific">Aspergillus cavernicola</name>
    <dbReference type="NCBI Taxonomy" id="176166"/>
    <lineage>
        <taxon>Eukaryota</taxon>
        <taxon>Fungi</taxon>
        <taxon>Dikarya</taxon>
        <taxon>Ascomycota</taxon>
        <taxon>Pezizomycotina</taxon>
        <taxon>Eurotiomycetes</taxon>
        <taxon>Eurotiomycetidae</taxon>
        <taxon>Eurotiales</taxon>
        <taxon>Aspergillaceae</taxon>
        <taxon>Aspergillus</taxon>
        <taxon>Aspergillus subgen. Nidulantes</taxon>
    </lineage>
</organism>
<sequence length="251" mass="28645">MLKLWITDLETLTGQDEEYPIFRFGNHAKIVLCYPLITHSENTDIGRMTMNLTPSTQFHLSSDQKALIFDKINFIGYTATDDSNAAENMEVTMRFTTLESCSSFRQKIEDTRIELFIPTLQYPRAFEKTTSIHRTYRSHPRYRCEVSILHNVNTDRFRLTIISRDGLTILGQEVPETFLSSLSSGQKTNFKSPTYVVQLDESGTRKIHKYTQGFNIIGFADLTGERVFQLGLESISPGGRAISVESGTQYE</sequence>
<evidence type="ECO:0000313" key="1">
    <source>
        <dbReference type="EMBL" id="KAL2823503.1"/>
    </source>
</evidence>